<evidence type="ECO:0000259" key="5">
    <source>
        <dbReference type="Pfam" id="PF25917"/>
    </source>
</evidence>
<dbReference type="Gene3D" id="2.40.420.20">
    <property type="match status" value="1"/>
</dbReference>
<comment type="caution">
    <text evidence="7">The sequence shown here is derived from an EMBL/GenBank/DDBJ whole genome shotgun (WGS) entry which is preliminary data.</text>
</comment>
<dbReference type="Pfam" id="PF25917">
    <property type="entry name" value="BSH_RND"/>
    <property type="match status" value="1"/>
</dbReference>
<protein>
    <submittedName>
        <fullName evidence="7">RND superfamily efflux pump MFP component</fullName>
    </submittedName>
</protein>
<organism evidence="7 8">
    <name type="scientific">Shewanella algidipiscicola</name>
    <dbReference type="NCBI Taxonomy" id="614070"/>
    <lineage>
        <taxon>Bacteria</taxon>
        <taxon>Pseudomonadati</taxon>
        <taxon>Pseudomonadota</taxon>
        <taxon>Gammaproteobacteria</taxon>
        <taxon>Alteromonadales</taxon>
        <taxon>Shewanellaceae</taxon>
        <taxon>Shewanella</taxon>
    </lineage>
</organism>
<dbReference type="InterPro" id="IPR006143">
    <property type="entry name" value="RND_pump_MFP"/>
</dbReference>
<keyword evidence="3" id="KW-0813">Transport</keyword>
<sequence>MASKKQIILPIVVLAAGIGGYAVMAAMKQPPQEKPVVDNTPVVAVDIIEKQPMIFAVNSYGIVAAKYETELVSQVSGEIVYLADAFVRGGFVKQGQVLAKIDPSDYEAALIDAEATLASAKATLVQEKAFGKVAEEEWKRIENGVPTPLSLRKPQLAQELARLHSSEAGVLRAKRNLERTIIKAPYDALIETRHVGLGSYVSTGTALGNVLSTQKAEIRLPLPDKEVRYLNDRGIGASVTLHGDVAGLPQQWQATIVRSEGVIDDRSRMTYLVAEVIDPYGLASPKQPLRFGSYITANIKGRQAQSVTTVARHLIVDNKIALLDDNNQLKYQKVQVLREQGAQVVISEGLESGMRVITSPLDYPIAGMALALEAPQPIPEDTLTPSTQLAMDDKE</sequence>
<dbReference type="SUPFAM" id="SSF111369">
    <property type="entry name" value="HlyD-like secretion proteins"/>
    <property type="match status" value="1"/>
</dbReference>
<proteinExistence type="inferred from homology"/>
<dbReference type="Gene3D" id="1.10.287.470">
    <property type="entry name" value="Helix hairpin bin"/>
    <property type="match status" value="1"/>
</dbReference>
<dbReference type="InterPro" id="IPR058627">
    <property type="entry name" value="MdtA-like_C"/>
</dbReference>
<evidence type="ECO:0000313" key="8">
    <source>
        <dbReference type="Proteomes" id="UP000761574"/>
    </source>
</evidence>
<dbReference type="Pfam" id="PF25967">
    <property type="entry name" value="RND-MFP_C"/>
    <property type="match status" value="1"/>
</dbReference>
<evidence type="ECO:0000256" key="4">
    <source>
        <dbReference type="SAM" id="MobiDB-lite"/>
    </source>
</evidence>
<dbReference type="Proteomes" id="UP000761574">
    <property type="component" value="Unassembled WGS sequence"/>
</dbReference>
<dbReference type="RefSeq" id="WP_119977917.1">
    <property type="nucleotide sequence ID" value="NZ_BPFB01000020.1"/>
</dbReference>
<dbReference type="EMBL" id="BPFB01000020">
    <property type="protein sequence ID" value="GIU47125.1"/>
    <property type="molecule type" value="Genomic_DNA"/>
</dbReference>
<evidence type="ECO:0000313" key="7">
    <source>
        <dbReference type="EMBL" id="GIU47125.1"/>
    </source>
</evidence>
<keyword evidence="8" id="KW-1185">Reference proteome</keyword>
<dbReference type="Gene3D" id="2.40.30.170">
    <property type="match status" value="1"/>
</dbReference>
<feature type="domain" description="Multidrug resistance protein MdtA-like barrel-sandwich hybrid" evidence="5">
    <location>
        <begin position="70"/>
        <end position="211"/>
    </location>
</feature>
<feature type="domain" description="Multidrug resistance protein MdtA-like C-terminal permuted SH3" evidence="6">
    <location>
        <begin position="322"/>
        <end position="362"/>
    </location>
</feature>
<evidence type="ECO:0000256" key="3">
    <source>
        <dbReference type="ARBA" id="ARBA00022448"/>
    </source>
</evidence>
<gene>
    <name evidence="7" type="ORF">TUM4630_19960</name>
</gene>
<feature type="region of interest" description="Disordered" evidence="4">
    <location>
        <begin position="376"/>
        <end position="395"/>
    </location>
</feature>
<dbReference type="InterPro" id="IPR058625">
    <property type="entry name" value="MdtA-like_BSH"/>
</dbReference>
<comment type="similarity">
    <text evidence="2">Belongs to the membrane fusion protein (MFP) (TC 8.A.1) family.</text>
</comment>
<dbReference type="Gene3D" id="2.40.50.100">
    <property type="match status" value="1"/>
</dbReference>
<name>A0ABQ4PHU1_9GAMM</name>
<dbReference type="PANTHER" id="PTHR30469">
    <property type="entry name" value="MULTIDRUG RESISTANCE PROTEIN MDTA"/>
    <property type="match status" value="1"/>
</dbReference>
<evidence type="ECO:0000256" key="2">
    <source>
        <dbReference type="ARBA" id="ARBA00009477"/>
    </source>
</evidence>
<evidence type="ECO:0000259" key="6">
    <source>
        <dbReference type="Pfam" id="PF25967"/>
    </source>
</evidence>
<comment type="subcellular location">
    <subcellularLocation>
        <location evidence="1">Cell envelope</location>
    </subcellularLocation>
</comment>
<accession>A0ABQ4PHU1</accession>
<reference evidence="7 8" key="1">
    <citation type="submission" date="2021-05" db="EMBL/GenBank/DDBJ databases">
        <title>Molecular characterization for Shewanella algae harboring chromosomal blaOXA-55-like strains isolated from clinical and environment sample.</title>
        <authorList>
            <person name="Ohama Y."/>
            <person name="Aoki K."/>
            <person name="Harada S."/>
            <person name="Moriya K."/>
            <person name="Ishii Y."/>
            <person name="Tateda K."/>
        </authorList>
    </citation>
    <scope>NUCLEOTIDE SEQUENCE [LARGE SCALE GENOMIC DNA]</scope>
    <source>
        <strain evidence="7 8">LMG 23746</strain>
    </source>
</reference>
<evidence type="ECO:0000256" key="1">
    <source>
        <dbReference type="ARBA" id="ARBA00004196"/>
    </source>
</evidence>
<dbReference type="NCBIfam" id="TIGR01730">
    <property type="entry name" value="RND_mfp"/>
    <property type="match status" value="1"/>
</dbReference>
<dbReference type="PANTHER" id="PTHR30469:SF12">
    <property type="entry name" value="MULTIDRUG RESISTANCE PROTEIN MDTA"/>
    <property type="match status" value="1"/>
</dbReference>